<accession>I2F7N6</accession>
<dbReference type="GeneID" id="87108486"/>
<proteinExistence type="predicted"/>
<evidence type="ECO:0000313" key="1">
    <source>
        <dbReference type="EMBL" id="AFK07939.1"/>
    </source>
</evidence>
<reference evidence="1 2" key="1">
    <citation type="journal article" date="2012" name="Genome Biol. Evol.">
        <title>Genome Sequence of the Mesophilic Thermotogales Bacterium Mesotoga prima MesG1.Ag.4.2 Reveals the Largest Thermotogales Genome To Date.</title>
        <authorList>
            <person name="Zhaxybayeva O."/>
            <person name="Swithers K.S."/>
            <person name="Foght J."/>
            <person name="Green A.G."/>
            <person name="Bruce D."/>
            <person name="Detter C."/>
            <person name="Han S."/>
            <person name="Teshima H."/>
            <person name="Han J."/>
            <person name="Woyke T."/>
            <person name="Pitluck S."/>
            <person name="Nolan M."/>
            <person name="Ivanova N."/>
            <person name="Pati A."/>
            <person name="Land M.L."/>
            <person name="Dlutek M."/>
            <person name="Doolittle W.F."/>
            <person name="Noll K.M."/>
            <person name="Nesbo C.L."/>
        </authorList>
    </citation>
    <scope>NUCLEOTIDE SEQUENCE [LARGE SCALE GENOMIC DNA]</scope>
    <source>
        <strain evidence="2">mesG1.Ag.4.2</strain>
    </source>
</reference>
<dbReference type="AlphaFoldDB" id="I2F7N6"/>
<dbReference type="EMBL" id="CP003532">
    <property type="protein sequence ID" value="AFK07939.1"/>
    <property type="molecule type" value="Genomic_DNA"/>
</dbReference>
<protein>
    <submittedName>
        <fullName evidence="1">Uncharacterized protein</fullName>
    </submittedName>
</protein>
<evidence type="ECO:0000313" key="2">
    <source>
        <dbReference type="Proteomes" id="UP000002881"/>
    </source>
</evidence>
<gene>
    <name evidence="1" type="ORF">Theba_2312</name>
</gene>
<dbReference type="KEGG" id="mpg:Theba_2312"/>
<dbReference type="RefSeq" id="WP_014731694.1">
    <property type="nucleotide sequence ID" value="NC_017934.1"/>
</dbReference>
<organism evidence="1 2">
    <name type="scientific">Mesotoga prima MesG1.Ag.4.2</name>
    <dbReference type="NCBI Taxonomy" id="660470"/>
    <lineage>
        <taxon>Bacteria</taxon>
        <taxon>Thermotogati</taxon>
        <taxon>Thermotogota</taxon>
        <taxon>Thermotogae</taxon>
        <taxon>Kosmotogales</taxon>
        <taxon>Kosmotogaceae</taxon>
        <taxon>Mesotoga</taxon>
    </lineage>
</organism>
<dbReference type="HOGENOM" id="CLU_3185659_0_0_0"/>
<dbReference type="Proteomes" id="UP000002881">
    <property type="component" value="Chromosome"/>
</dbReference>
<name>I2F7N6_9BACT</name>
<keyword evidence="2" id="KW-1185">Reference proteome</keyword>
<sequence precursor="true">MRRTNFFLLLVLSTLVLGLEPITLRIGDTSATYYREGSLSIFSVAV</sequence>